<dbReference type="PhylomeDB" id="A0A0D2VJY3"/>
<proteinExistence type="predicted"/>
<feature type="compositionally biased region" description="Low complexity" evidence="1">
    <location>
        <begin position="338"/>
        <end position="360"/>
    </location>
</feature>
<dbReference type="EMBL" id="KE346361">
    <property type="protein sequence ID" value="KJE90322.1"/>
    <property type="molecule type" value="Genomic_DNA"/>
</dbReference>
<dbReference type="STRING" id="595528.A0A0D2VJY3"/>
<sequence>MTISFNSERAAIQALLAPVTSPAASPASLVNAIVAHCNAARRSSTALPLLPSYESLRAQPASKTSQAQPTPATPATPAGSTQAQVDPFQAVRQLAMDQAFRDALAAILTKHARTTADALASGGLAVSETATDATVATIGLLLDTALECSRRSVLTSSIPLALLTDALDSLTLDVCDKLFDLVEHRQTDPSWTSTVFSTSAAPPSATPGVPAPTVIRGTFATNLQILQLCNELLRRLSKTQDTVFCGRILTFLCSVFPLSEKSGLNIAGAFNGSSALDFLDEESADEVSSTTEEIHRSFWSLQPFFSNPNSCFTADAWLSVTKAVTTVLSTFASQPLTSSSSDGERSAASSSSSSSSSRSSKSSHHHHHHSSHSSIPAIQSAVAPSAPAHQSDDFFFPKFLTSKRLFQLQLNDSTFRRHMLVQILIIFQYLAVPSKARKTLVLKDDQLKLLFELRDKTMAALRAVPPHGAVFAAAVGQVLESELDWNTWKNESCPPFERAPDSTVIVGHLPIASAADAVSQPNAGSLAQSRKRAHDQVDENSEDPTAARHIAKKLTSDGRVPSSSSSGSGPVRMGQKDLTALWNANDESLASLQGVDRRFIPDPDAFFEEAIEQMDPDAQIDKVYWKIGDELFAWRSLRLLARTRLHLFQLAAALPKADADKSKTDSKPDTSKVVAEFLVQKLRDEKYPPPPPPPPPAVSASAPAATTTSENAGSSATTHAAGSEGSAPMETDTDNTAAPAPTNESTATTTDDTEDEFEKYMRTQREQTESKTEPKAPAPADGEEAAPMQS</sequence>
<feature type="compositionally biased region" description="Low complexity" evidence="1">
    <location>
        <begin position="64"/>
        <end position="83"/>
    </location>
</feature>
<organism evidence="2 3">
    <name type="scientific">Capsaspora owczarzaki (strain ATCC 30864)</name>
    <dbReference type="NCBI Taxonomy" id="595528"/>
    <lineage>
        <taxon>Eukaryota</taxon>
        <taxon>Filasterea</taxon>
        <taxon>Capsaspora</taxon>
    </lineage>
</organism>
<feature type="region of interest" description="Disordered" evidence="1">
    <location>
        <begin position="520"/>
        <end position="573"/>
    </location>
</feature>
<gene>
    <name evidence="2" type="ORF">CAOG_008534</name>
</gene>
<evidence type="ECO:0000256" key="1">
    <source>
        <dbReference type="SAM" id="MobiDB-lite"/>
    </source>
</evidence>
<feature type="compositionally biased region" description="Low complexity" evidence="1">
    <location>
        <begin position="559"/>
        <end position="572"/>
    </location>
</feature>
<keyword evidence="3" id="KW-1185">Reference proteome</keyword>
<dbReference type="PANTHER" id="PTHR13265:SF0">
    <property type="entry name" value="HPR1"/>
    <property type="match status" value="1"/>
</dbReference>
<dbReference type="Proteomes" id="UP000008743">
    <property type="component" value="Unassembled WGS sequence"/>
</dbReference>
<reference evidence="3" key="1">
    <citation type="submission" date="2011-02" db="EMBL/GenBank/DDBJ databases">
        <title>The Genome Sequence of Capsaspora owczarzaki ATCC 30864.</title>
        <authorList>
            <person name="Russ C."/>
            <person name="Cuomo C."/>
            <person name="Burger G."/>
            <person name="Gray M.W."/>
            <person name="Holland P.W.H."/>
            <person name="King N."/>
            <person name="Lang F.B.F."/>
            <person name="Roger A.J."/>
            <person name="Ruiz-Trillo I."/>
            <person name="Young S.K."/>
            <person name="Zeng Q."/>
            <person name="Gargeya S."/>
            <person name="Alvarado L."/>
            <person name="Berlin A."/>
            <person name="Chapman S.B."/>
            <person name="Chen Z."/>
            <person name="Freedman E."/>
            <person name="Gellesch M."/>
            <person name="Goldberg J."/>
            <person name="Griggs A."/>
            <person name="Gujja S."/>
            <person name="Heilman E."/>
            <person name="Heiman D."/>
            <person name="Howarth C."/>
            <person name="Mehta T."/>
            <person name="Neiman D."/>
            <person name="Pearson M."/>
            <person name="Roberts A."/>
            <person name="Saif S."/>
            <person name="Shea T."/>
            <person name="Shenoy N."/>
            <person name="Sisk P."/>
            <person name="Stolte C."/>
            <person name="Sykes S."/>
            <person name="White J."/>
            <person name="Yandava C."/>
            <person name="Haas B."/>
            <person name="Nusbaum C."/>
            <person name="Birren B."/>
        </authorList>
    </citation>
    <scope>NUCLEOTIDE SEQUENCE</scope>
    <source>
        <strain evidence="3">ATCC 30864</strain>
    </source>
</reference>
<dbReference type="RefSeq" id="XP_011270115.1">
    <property type="nucleotide sequence ID" value="XM_011271813.1"/>
</dbReference>
<dbReference type="OrthoDB" id="10257415at2759"/>
<feature type="compositionally biased region" description="Basic and acidic residues" evidence="1">
    <location>
        <begin position="758"/>
        <end position="774"/>
    </location>
</feature>
<dbReference type="Pfam" id="PF11957">
    <property type="entry name" value="efThoc1"/>
    <property type="match status" value="1"/>
</dbReference>
<feature type="region of interest" description="Disordered" evidence="1">
    <location>
        <begin position="334"/>
        <end position="382"/>
    </location>
</feature>
<feature type="compositionally biased region" description="Basic residues" evidence="1">
    <location>
        <begin position="361"/>
        <end position="371"/>
    </location>
</feature>
<accession>A0A0D2VJY3</accession>
<evidence type="ECO:0000313" key="2">
    <source>
        <dbReference type="EMBL" id="KJE90322.1"/>
    </source>
</evidence>
<feature type="region of interest" description="Disordered" evidence="1">
    <location>
        <begin position="684"/>
        <end position="790"/>
    </location>
</feature>
<dbReference type="GO" id="GO:0000445">
    <property type="term" value="C:THO complex part of transcription export complex"/>
    <property type="evidence" value="ECO:0007669"/>
    <property type="project" value="TreeGrafter"/>
</dbReference>
<dbReference type="InterPro" id="IPR021861">
    <property type="entry name" value="THO_THOC1"/>
</dbReference>
<dbReference type="InParanoid" id="A0A0D2VJY3"/>
<feature type="compositionally biased region" description="Low complexity" evidence="1">
    <location>
        <begin position="734"/>
        <end position="750"/>
    </location>
</feature>
<dbReference type="eggNOG" id="KOG2491">
    <property type="taxonomic scope" value="Eukaryota"/>
</dbReference>
<dbReference type="PANTHER" id="PTHR13265">
    <property type="entry name" value="THO COMPLEX SUBUNIT 1"/>
    <property type="match status" value="1"/>
</dbReference>
<dbReference type="GO" id="GO:0006406">
    <property type="term" value="P:mRNA export from nucleus"/>
    <property type="evidence" value="ECO:0007669"/>
    <property type="project" value="TreeGrafter"/>
</dbReference>
<feature type="compositionally biased region" description="Low complexity" evidence="1">
    <location>
        <begin position="698"/>
        <end position="727"/>
    </location>
</feature>
<evidence type="ECO:0000313" key="3">
    <source>
        <dbReference type="Proteomes" id="UP000008743"/>
    </source>
</evidence>
<evidence type="ECO:0008006" key="4">
    <source>
        <dbReference type="Google" id="ProtNLM"/>
    </source>
</evidence>
<feature type="compositionally biased region" description="Pro residues" evidence="1">
    <location>
        <begin position="688"/>
        <end position="697"/>
    </location>
</feature>
<name>A0A0D2VJY3_CAPO3</name>
<dbReference type="AlphaFoldDB" id="A0A0D2VJY3"/>
<dbReference type="FunCoup" id="A0A0D2VJY3">
    <property type="interactions" value="514"/>
</dbReference>
<protein>
    <recommendedName>
        <fullName evidence="4">THO complex subunit 1</fullName>
    </recommendedName>
</protein>
<feature type="region of interest" description="Disordered" evidence="1">
    <location>
        <begin position="58"/>
        <end position="83"/>
    </location>
</feature>